<accession>A0ABY9PZ47</accession>
<protein>
    <submittedName>
        <fullName evidence="1">Uncharacterized protein</fullName>
    </submittedName>
</protein>
<evidence type="ECO:0000313" key="2">
    <source>
        <dbReference type="Proteomes" id="UP001235030"/>
    </source>
</evidence>
<reference evidence="1 2" key="1">
    <citation type="submission" date="2022-07" db="EMBL/GenBank/DDBJ databases">
        <title>Genome sequence of Terrisporobacter mayombei DSM6539.</title>
        <authorList>
            <person name="Boeer T."/>
            <person name="Bengelsdorf F.R."/>
            <person name="Daniel R."/>
            <person name="Poehlein A."/>
        </authorList>
    </citation>
    <scope>NUCLEOTIDE SEQUENCE [LARGE SCALE GENOMIC DNA]</scope>
    <source>
        <strain evidence="1 2">DSM 6539</strain>
    </source>
</reference>
<organism evidence="1 2">
    <name type="scientific">Terrisporobacter mayombei</name>
    <dbReference type="NCBI Taxonomy" id="1541"/>
    <lineage>
        <taxon>Bacteria</taxon>
        <taxon>Bacillati</taxon>
        <taxon>Bacillota</taxon>
        <taxon>Clostridia</taxon>
        <taxon>Peptostreptococcales</taxon>
        <taxon>Peptostreptococcaceae</taxon>
        <taxon>Terrisporobacter</taxon>
    </lineage>
</organism>
<sequence length="79" mass="9360">MDFYNKPLISPQMENVFYNYDKLTISVKLYSMYNIYCNKNVLINLMIEDNTANKVYEYAGTVKNDILYVNISKNKLKDI</sequence>
<dbReference type="EMBL" id="CP101637">
    <property type="protein sequence ID" value="WMT80976.1"/>
    <property type="molecule type" value="Genomic_DNA"/>
</dbReference>
<dbReference type="Proteomes" id="UP001235030">
    <property type="component" value="Chromosome"/>
</dbReference>
<name>A0ABY9PZ47_9FIRM</name>
<dbReference type="RefSeq" id="WP_228103169.1">
    <property type="nucleotide sequence ID" value="NZ_CP101637.1"/>
</dbReference>
<gene>
    <name evidence="1" type="ORF">TEMA_13060</name>
</gene>
<keyword evidence="2" id="KW-1185">Reference proteome</keyword>
<evidence type="ECO:0000313" key="1">
    <source>
        <dbReference type="EMBL" id="WMT80976.1"/>
    </source>
</evidence>
<proteinExistence type="predicted"/>